<feature type="region of interest" description="Disordered" evidence="2">
    <location>
        <begin position="171"/>
        <end position="393"/>
    </location>
</feature>
<dbReference type="PROSITE" id="PS50864">
    <property type="entry name" value="SAND"/>
    <property type="match status" value="1"/>
</dbReference>
<proteinExistence type="predicted"/>
<accession>A0ABM2Y304</accession>
<evidence type="ECO:0000256" key="2">
    <source>
        <dbReference type="SAM" id="MobiDB-lite"/>
    </source>
</evidence>
<feature type="compositionally biased region" description="Basic residues" evidence="2">
    <location>
        <begin position="292"/>
        <end position="314"/>
    </location>
</feature>
<sequence length="485" mass="53768">MISMSKALEEALLQHFTYTKLDIAYAINKPFPFFEALRDNSFITEKMYTESRQACQNLVPLSKVVHNVLTSLERTFDVSLLLTLFSQVNLREYPSLVAIFRSFKNVVTAYEGNKRTAQSLLQVPTDLAEGHSFRTLLPSTQPSLPSRLSSAPRVFEPGAASQQITEILDEQPSPSHTAAPPPGFIQKGKTTLATTDKEEDSERMPSTSPDTMQKSSRDPPRNDKDDSLEISPNPSGSMPVVKDNLTSKAKEEEDSGGQPPGTLGSVQAVKDEPPAPNDLQMPQEAPSTPANKKAKRKKRCIWSTPKRRHQKKRPPQGVTSPGHGVQGKLKVVGQRTPWKSDSTRTQEARTKCAQTSRSQEISNGASETNGRRRPQRMLSLSPKATRGKSNDDTVDFLSPTLPVTCGEAKGILFKEKMKQGPSVKCIQNEAGDWLTPKEFLIEGKRAQSRDWKKVIRCKAKTLRFLEQEGLLLCTSNSNLKKRVAS</sequence>
<evidence type="ECO:0000313" key="5">
    <source>
        <dbReference type="Proteomes" id="UP000886700"/>
    </source>
</evidence>
<organism evidence="5 6">
    <name type="scientific">Mesocricetus auratus</name>
    <name type="common">Golden hamster</name>
    <dbReference type="NCBI Taxonomy" id="10036"/>
    <lineage>
        <taxon>Eukaryota</taxon>
        <taxon>Metazoa</taxon>
        <taxon>Chordata</taxon>
        <taxon>Craniata</taxon>
        <taxon>Vertebrata</taxon>
        <taxon>Euteleostomi</taxon>
        <taxon>Mammalia</taxon>
        <taxon>Eutheria</taxon>
        <taxon>Euarchontoglires</taxon>
        <taxon>Glires</taxon>
        <taxon>Rodentia</taxon>
        <taxon>Myomorpha</taxon>
        <taxon>Muroidea</taxon>
        <taxon>Cricetidae</taxon>
        <taxon>Cricetinae</taxon>
        <taxon>Mesocricetus</taxon>
    </lineage>
</organism>
<feature type="compositionally biased region" description="Polar residues" evidence="2">
    <location>
        <begin position="352"/>
        <end position="368"/>
    </location>
</feature>
<feature type="domain" description="SAND" evidence="3">
    <location>
        <begin position="391"/>
        <end position="472"/>
    </location>
</feature>
<dbReference type="InterPro" id="IPR000770">
    <property type="entry name" value="SAND_dom"/>
</dbReference>
<evidence type="ECO:0000259" key="4">
    <source>
        <dbReference type="PROSITE" id="PS51414"/>
    </source>
</evidence>
<dbReference type="PANTHER" id="PTHR46386:SF7">
    <property type="entry name" value="SP110 NUCLEAR BODY PROTEIN"/>
    <property type="match status" value="1"/>
</dbReference>
<dbReference type="InterPro" id="IPR004865">
    <property type="entry name" value="HSR_dom"/>
</dbReference>
<feature type="compositionally biased region" description="Polar residues" evidence="2">
    <location>
        <begin position="204"/>
        <end position="214"/>
    </location>
</feature>
<keyword evidence="1" id="KW-0597">Phosphoprotein</keyword>
<dbReference type="GeneID" id="101839767"/>
<feature type="compositionally biased region" description="Basic and acidic residues" evidence="2">
    <location>
        <begin position="215"/>
        <end position="227"/>
    </location>
</feature>
<keyword evidence="5" id="KW-1185">Reference proteome</keyword>
<dbReference type="SMART" id="SM00258">
    <property type="entry name" value="SAND"/>
    <property type="match status" value="1"/>
</dbReference>
<evidence type="ECO:0000313" key="6">
    <source>
        <dbReference type="RefSeq" id="XP_040609083.1"/>
    </source>
</evidence>
<feature type="domain" description="HSR" evidence="4">
    <location>
        <begin position="1"/>
        <end position="108"/>
    </location>
</feature>
<dbReference type="RefSeq" id="XP_040609083.1">
    <property type="nucleotide sequence ID" value="XM_040753149.1"/>
</dbReference>
<protein>
    <submittedName>
        <fullName evidence="6">Sp110 nuclear body protein isoform X1</fullName>
    </submittedName>
</protein>
<dbReference type="SUPFAM" id="SSF63763">
    <property type="entry name" value="SAND domain-like"/>
    <property type="match status" value="1"/>
</dbReference>
<gene>
    <name evidence="6" type="primary">Sp110</name>
</gene>
<evidence type="ECO:0000259" key="3">
    <source>
        <dbReference type="PROSITE" id="PS50864"/>
    </source>
</evidence>
<dbReference type="InterPro" id="IPR010919">
    <property type="entry name" value="SAND-like_dom_sf"/>
</dbReference>
<dbReference type="Gene3D" id="3.10.390.10">
    <property type="entry name" value="SAND domain-like"/>
    <property type="match status" value="1"/>
</dbReference>
<dbReference type="PROSITE" id="PS51414">
    <property type="entry name" value="HSR"/>
    <property type="match status" value="1"/>
</dbReference>
<dbReference type="PANTHER" id="PTHR46386">
    <property type="entry name" value="NUCLEAR BODY PROTEIN SP140"/>
    <property type="match status" value="1"/>
</dbReference>
<reference evidence="6" key="1">
    <citation type="submission" date="2025-08" db="UniProtKB">
        <authorList>
            <consortium name="RefSeq"/>
        </authorList>
    </citation>
    <scope>IDENTIFICATION</scope>
    <source>
        <tissue evidence="6">Liver</tissue>
    </source>
</reference>
<name>A0ABM2Y304_MESAU</name>
<dbReference type="Pfam" id="PF03172">
    <property type="entry name" value="HSR"/>
    <property type="match status" value="1"/>
</dbReference>
<dbReference type="Pfam" id="PF01342">
    <property type="entry name" value="SAND"/>
    <property type="match status" value="1"/>
</dbReference>
<dbReference type="InterPro" id="IPR043563">
    <property type="entry name" value="Sp110/Sp140/Sp140L-like"/>
</dbReference>
<feature type="compositionally biased region" description="Basic and acidic residues" evidence="2">
    <location>
        <begin position="341"/>
        <end position="350"/>
    </location>
</feature>
<dbReference type="Proteomes" id="UP000886700">
    <property type="component" value="Unplaced"/>
</dbReference>
<evidence type="ECO:0000256" key="1">
    <source>
        <dbReference type="ARBA" id="ARBA00022553"/>
    </source>
</evidence>